<accession>A0ABS4VI62</accession>
<gene>
    <name evidence="2" type="ORF">JOF59_006110</name>
</gene>
<reference evidence="2 3" key="1">
    <citation type="submission" date="2021-03" db="EMBL/GenBank/DDBJ databases">
        <title>Sequencing the genomes of 1000 actinobacteria strains.</title>
        <authorList>
            <person name="Klenk H.-P."/>
        </authorList>
    </citation>
    <scope>NUCLEOTIDE SEQUENCE [LARGE SCALE GENOMIC DNA]</scope>
    <source>
        <strain evidence="2 3">DSM 40843</strain>
    </source>
</reference>
<name>A0ABS4VI62_9ACTN</name>
<evidence type="ECO:0000256" key="1">
    <source>
        <dbReference type="SAM" id="MobiDB-lite"/>
    </source>
</evidence>
<dbReference type="EMBL" id="JAGINS010000002">
    <property type="protein sequence ID" value="MBP2363618.1"/>
    <property type="molecule type" value="Genomic_DNA"/>
</dbReference>
<evidence type="ECO:0000313" key="2">
    <source>
        <dbReference type="EMBL" id="MBP2363618.1"/>
    </source>
</evidence>
<protein>
    <submittedName>
        <fullName evidence="2">Uncharacterized protein</fullName>
    </submittedName>
</protein>
<organism evidence="2 3">
    <name type="scientific">Streptomyces clavifer</name>
    <dbReference type="NCBI Taxonomy" id="68188"/>
    <lineage>
        <taxon>Bacteria</taxon>
        <taxon>Bacillati</taxon>
        <taxon>Actinomycetota</taxon>
        <taxon>Actinomycetes</taxon>
        <taxon>Kitasatosporales</taxon>
        <taxon>Streptomycetaceae</taxon>
        <taxon>Streptomyces</taxon>
    </lineage>
</organism>
<dbReference type="Proteomes" id="UP001519311">
    <property type="component" value="Unassembled WGS sequence"/>
</dbReference>
<comment type="caution">
    <text evidence="2">The sequence shown here is derived from an EMBL/GenBank/DDBJ whole genome shotgun (WGS) entry which is preliminary data.</text>
</comment>
<feature type="region of interest" description="Disordered" evidence="1">
    <location>
        <begin position="50"/>
        <end position="89"/>
    </location>
</feature>
<keyword evidence="3" id="KW-1185">Reference proteome</keyword>
<evidence type="ECO:0000313" key="3">
    <source>
        <dbReference type="Proteomes" id="UP001519311"/>
    </source>
</evidence>
<proteinExistence type="predicted"/>
<sequence>MTDAVALAKLHGIDAVDRALGPEATVERFADGDLMAILAHKVEHDDAEPTLAGEAHSLQPGTSAWSGFRSPRRAGLSRPTRRREATTPA</sequence>
<dbReference type="RefSeq" id="WP_209471537.1">
    <property type="nucleotide sequence ID" value="NZ_BMWJ01000011.1"/>
</dbReference>